<keyword evidence="2" id="KW-1185">Reference proteome</keyword>
<evidence type="ECO:0000313" key="2">
    <source>
        <dbReference type="Proteomes" id="UP000887458"/>
    </source>
</evidence>
<proteinExistence type="predicted"/>
<reference evidence="1 2" key="2">
    <citation type="journal article" date="2022" name="Mol. Biol. Evol.">
        <title>Comparative Genomics Reveals Insights into the Divergent Evolution of Astigmatic Mites and Household Pest Adaptations.</title>
        <authorList>
            <person name="Xiong Q."/>
            <person name="Wan A.T."/>
            <person name="Liu X."/>
            <person name="Fung C.S."/>
            <person name="Xiao X."/>
            <person name="Malainual N."/>
            <person name="Hou J."/>
            <person name="Wang L."/>
            <person name="Wang M."/>
            <person name="Yang K.Y."/>
            <person name="Cui Y."/>
            <person name="Leung E.L."/>
            <person name="Nong W."/>
            <person name="Shin S.K."/>
            <person name="Au S.W."/>
            <person name="Jeong K.Y."/>
            <person name="Chew F.T."/>
            <person name="Hui J.H."/>
            <person name="Leung T.F."/>
            <person name="Tungtrongchitr A."/>
            <person name="Zhong N."/>
            <person name="Liu Z."/>
            <person name="Tsui S.K."/>
        </authorList>
    </citation>
    <scope>NUCLEOTIDE SEQUENCE [LARGE SCALE GENOMIC DNA]</scope>
    <source>
        <strain evidence="1">Derp</strain>
    </source>
</reference>
<feature type="non-terminal residue" evidence="1">
    <location>
        <position position="67"/>
    </location>
</feature>
<comment type="caution">
    <text evidence="1">The sequence shown here is derived from an EMBL/GenBank/DDBJ whole genome shotgun (WGS) entry which is preliminary data.</text>
</comment>
<sequence>MSMAIVPTINTSYSRQKATVLATTTLESSGTVVTNNKDPFMRIRPLNIQVSEDLHRANSTVNVKGES</sequence>
<gene>
    <name evidence="1" type="ORF">DERP_013946</name>
</gene>
<reference evidence="1 2" key="1">
    <citation type="journal article" date="2018" name="J. Allergy Clin. Immunol.">
        <title>High-quality assembly of Dermatophagoides pteronyssinus genome and transcriptome reveals a wide range of novel allergens.</title>
        <authorList>
            <person name="Liu X.Y."/>
            <person name="Yang K.Y."/>
            <person name="Wang M.Q."/>
            <person name="Kwok J.S."/>
            <person name="Zeng X."/>
            <person name="Yang Z."/>
            <person name="Xiao X.J."/>
            <person name="Lau C.P."/>
            <person name="Li Y."/>
            <person name="Huang Z.M."/>
            <person name="Ba J.G."/>
            <person name="Yim A.K."/>
            <person name="Ouyang C.Y."/>
            <person name="Ngai S.M."/>
            <person name="Chan T.F."/>
            <person name="Leung E.L."/>
            <person name="Liu L."/>
            <person name="Liu Z.G."/>
            <person name="Tsui S.K."/>
        </authorList>
    </citation>
    <scope>NUCLEOTIDE SEQUENCE [LARGE SCALE GENOMIC DNA]</scope>
    <source>
        <strain evidence="1">Derp</strain>
    </source>
</reference>
<organism evidence="1 2">
    <name type="scientific">Dermatophagoides pteronyssinus</name>
    <name type="common">European house dust mite</name>
    <dbReference type="NCBI Taxonomy" id="6956"/>
    <lineage>
        <taxon>Eukaryota</taxon>
        <taxon>Metazoa</taxon>
        <taxon>Ecdysozoa</taxon>
        <taxon>Arthropoda</taxon>
        <taxon>Chelicerata</taxon>
        <taxon>Arachnida</taxon>
        <taxon>Acari</taxon>
        <taxon>Acariformes</taxon>
        <taxon>Sarcoptiformes</taxon>
        <taxon>Astigmata</taxon>
        <taxon>Psoroptidia</taxon>
        <taxon>Analgoidea</taxon>
        <taxon>Pyroglyphidae</taxon>
        <taxon>Dermatophagoidinae</taxon>
        <taxon>Dermatophagoides</taxon>
    </lineage>
</organism>
<protein>
    <submittedName>
        <fullName evidence="1">Uncharacterized protein</fullName>
    </submittedName>
</protein>
<evidence type="ECO:0000313" key="1">
    <source>
        <dbReference type="EMBL" id="KAH9424717.1"/>
    </source>
</evidence>
<dbReference type="EMBL" id="NJHN03000027">
    <property type="protein sequence ID" value="KAH9424717.1"/>
    <property type="molecule type" value="Genomic_DNA"/>
</dbReference>
<dbReference type="Proteomes" id="UP000887458">
    <property type="component" value="Unassembled WGS sequence"/>
</dbReference>
<accession>A0ABQ8JQ33</accession>
<name>A0ABQ8JQ33_DERPT</name>